<accession>A0A222MV61</accession>
<proteinExistence type="predicted"/>
<evidence type="ECO:0008006" key="3">
    <source>
        <dbReference type="Google" id="ProtNLM"/>
    </source>
</evidence>
<dbReference type="RefSeq" id="WP_186821773.1">
    <property type="nucleotide sequence ID" value="NZ_CP022347.1"/>
</dbReference>
<gene>
    <name evidence="1" type="ORF">CAV_0093</name>
</gene>
<protein>
    <recommendedName>
        <fullName evidence="3">EF-hand domain-containing protein</fullName>
    </recommendedName>
</protein>
<dbReference type="EMBL" id="CP022347">
    <property type="protein sequence ID" value="ASQ29765.1"/>
    <property type="molecule type" value="Genomic_DNA"/>
</dbReference>
<reference evidence="1 2" key="1">
    <citation type="submission" date="2017-07" db="EMBL/GenBank/DDBJ databases">
        <title>Analysis of two Campylobacter avium genomes and identification of a novel hippuricase gene.</title>
        <authorList>
            <person name="Miller W.G."/>
            <person name="Chapman M.H."/>
            <person name="Yee E."/>
            <person name="Revez J."/>
            <person name="Bono J.L."/>
            <person name="Rossi M."/>
        </authorList>
    </citation>
    <scope>NUCLEOTIDE SEQUENCE [LARGE SCALE GENOMIC DNA]</scope>
    <source>
        <strain evidence="1 2">LMG 24591</strain>
    </source>
</reference>
<keyword evidence="2" id="KW-1185">Reference proteome</keyword>
<dbReference type="Proteomes" id="UP000201169">
    <property type="component" value="Chromosome"/>
</dbReference>
<dbReference type="PROSITE" id="PS00018">
    <property type="entry name" value="EF_HAND_1"/>
    <property type="match status" value="1"/>
</dbReference>
<dbReference type="KEGG" id="cavi:CAV_0093"/>
<evidence type="ECO:0000313" key="2">
    <source>
        <dbReference type="Proteomes" id="UP000201169"/>
    </source>
</evidence>
<dbReference type="Gene3D" id="1.10.238.10">
    <property type="entry name" value="EF-hand"/>
    <property type="match status" value="1"/>
</dbReference>
<name>A0A222MV61_9BACT</name>
<organism evidence="1 2">
    <name type="scientific">Campylobacter avium LMG 24591</name>
    <dbReference type="NCBI Taxonomy" id="522484"/>
    <lineage>
        <taxon>Bacteria</taxon>
        <taxon>Pseudomonadati</taxon>
        <taxon>Campylobacterota</taxon>
        <taxon>Epsilonproteobacteria</taxon>
        <taxon>Campylobacterales</taxon>
        <taxon>Campylobacteraceae</taxon>
        <taxon>Campylobacter</taxon>
    </lineage>
</organism>
<dbReference type="AlphaFoldDB" id="A0A222MV61"/>
<dbReference type="InterPro" id="IPR018247">
    <property type="entry name" value="EF_Hand_1_Ca_BS"/>
</dbReference>
<sequence length="339" mass="38744">MLVIAASSFYRTQNEAVFRAESSELKIRQKEDFSLDKNENSYGENTLVKFFSDEKELSLKLNKQSLELLKSNFAETNFIDLGRGVIGLSGSAASFVDSWYKDISINRNFLKADLNRDGKIEGNEFKLLRNSVKDFNENQDLRELKDAPTVVLREVTKTQGYMQSEIKDKALSLEELLNQAIISDKNLDGKITRLEYAAQGQSDEEGYKNWALEEVKDMGKIKAMIIDPNNTITPFFEGKSIYEIYNAFAKQSSTNAFEGIQENSKQIGVKDIKKGEKDEEKEKLLREFPELKSIIQNNPNISKESLEKIREKKKIASAYSQEDLKTLFSKTLLSFEKRA</sequence>
<evidence type="ECO:0000313" key="1">
    <source>
        <dbReference type="EMBL" id="ASQ29765.1"/>
    </source>
</evidence>